<dbReference type="Proteomes" id="UP001203297">
    <property type="component" value="Unassembled WGS sequence"/>
</dbReference>
<feature type="compositionally biased region" description="Basic residues" evidence="1">
    <location>
        <begin position="405"/>
        <end position="414"/>
    </location>
</feature>
<protein>
    <submittedName>
        <fullName evidence="2">Uncharacterized protein</fullName>
    </submittedName>
</protein>
<evidence type="ECO:0000313" key="3">
    <source>
        <dbReference type="Proteomes" id="UP001203297"/>
    </source>
</evidence>
<keyword evidence="3" id="KW-1185">Reference proteome</keyword>
<comment type="caution">
    <text evidence="2">The sequence shown here is derived from an EMBL/GenBank/DDBJ whole genome shotgun (WGS) entry which is preliminary data.</text>
</comment>
<gene>
    <name evidence="2" type="ORF">B0F90DRAFT_1667281</name>
</gene>
<evidence type="ECO:0000313" key="2">
    <source>
        <dbReference type="EMBL" id="KAI0303370.1"/>
    </source>
</evidence>
<proteinExistence type="predicted"/>
<accession>A0AAD4M5P1</accession>
<dbReference type="EMBL" id="WTXG01000009">
    <property type="protein sequence ID" value="KAI0303370.1"/>
    <property type="molecule type" value="Genomic_DNA"/>
</dbReference>
<sequence>MDYRKDISGGALITSIVTSGGVNIGLNSVDQIHRSTLIQAGAHVVKPPHANGMLGFVPSYHNIFWISTSSQSFFSSSQQFIKLGLRHIEAGIRRKVPKFKWTAKPAEPLLMENVDKDSRNAYTWAYIELLLGKQKNRLPVLRERRVGLVSSLRKREKKEKIMASSAQPTRLSKLSFPRYITSFATTPHVRLALALHILRTARGSHVSDHPHDNAQARSPLWSGQWIAPELPLPSPVLPAILTAGNRCDSQSATRTTLTTSKEPQFKGARRAWTCGYVQRGICQGRQCLRVTGTAPKRKTRFHNGSKGGGRWKSVYYGHYPDTGGGSSQTDCMTKEGDVLRDCRSAPAAASHLPEPRRHQRLLNPRAPICKGWGRSWGWENVPAAVPRSGSRLPQGPPPSDARVQGHLKAKRHPHTPSDHAVARPLSFLLHTSLCVPVHSTESSNNLLIPYPFATKPCGLSNVFQRFQAPVLAPLQQPPVTERSRGSEAAHGEQIQQKVPKNTDMYPLAHLKMITWRIAKTWGVTRKLRSHEGNRRESIKYQGPEAKAKEVERAYSSNPISLFRRQSNASTNPTRVEPGGEKWTERECSGMELVGYKRQTDSRKVIEGW</sequence>
<organism evidence="2 3">
    <name type="scientific">Multifurca ochricompacta</name>
    <dbReference type="NCBI Taxonomy" id="376703"/>
    <lineage>
        <taxon>Eukaryota</taxon>
        <taxon>Fungi</taxon>
        <taxon>Dikarya</taxon>
        <taxon>Basidiomycota</taxon>
        <taxon>Agaricomycotina</taxon>
        <taxon>Agaricomycetes</taxon>
        <taxon>Russulales</taxon>
        <taxon>Russulaceae</taxon>
        <taxon>Multifurca</taxon>
    </lineage>
</organism>
<dbReference type="AlphaFoldDB" id="A0AAD4M5P1"/>
<reference evidence="2" key="1">
    <citation type="journal article" date="2022" name="New Phytol.">
        <title>Evolutionary transition to the ectomycorrhizal habit in the genomes of a hyperdiverse lineage of mushroom-forming fungi.</title>
        <authorList>
            <person name="Looney B."/>
            <person name="Miyauchi S."/>
            <person name="Morin E."/>
            <person name="Drula E."/>
            <person name="Courty P.E."/>
            <person name="Kohler A."/>
            <person name="Kuo A."/>
            <person name="LaButti K."/>
            <person name="Pangilinan J."/>
            <person name="Lipzen A."/>
            <person name="Riley R."/>
            <person name="Andreopoulos W."/>
            <person name="He G."/>
            <person name="Johnson J."/>
            <person name="Nolan M."/>
            <person name="Tritt A."/>
            <person name="Barry K.W."/>
            <person name="Grigoriev I.V."/>
            <person name="Nagy L.G."/>
            <person name="Hibbett D."/>
            <person name="Henrissat B."/>
            <person name="Matheny P.B."/>
            <person name="Labbe J."/>
            <person name="Martin F.M."/>
        </authorList>
    </citation>
    <scope>NUCLEOTIDE SEQUENCE</scope>
    <source>
        <strain evidence="2">BPL690</strain>
    </source>
</reference>
<name>A0AAD4M5P1_9AGAM</name>
<feature type="region of interest" description="Disordered" evidence="1">
    <location>
        <begin position="386"/>
        <end position="418"/>
    </location>
</feature>
<evidence type="ECO:0000256" key="1">
    <source>
        <dbReference type="SAM" id="MobiDB-lite"/>
    </source>
</evidence>